<dbReference type="OrthoDB" id="6350458at2759"/>
<gene>
    <name evidence="4" type="primary">LOC108672291</name>
</gene>
<dbReference type="InterPro" id="IPR027417">
    <property type="entry name" value="P-loop_NTPase"/>
</dbReference>
<feature type="region of interest" description="Disordered" evidence="1">
    <location>
        <begin position="925"/>
        <end position="954"/>
    </location>
</feature>
<dbReference type="PROSITE" id="PS50837">
    <property type="entry name" value="NACHT"/>
    <property type="match status" value="1"/>
</dbReference>
<feature type="domain" description="NACHT" evidence="2">
    <location>
        <begin position="253"/>
        <end position="373"/>
    </location>
</feature>
<protein>
    <submittedName>
        <fullName evidence="4">Uncharacterized protein LOC108672291</fullName>
    </submittedName>
</protein>
<dbReference type="SUPFAM" id="SSF52540">
    <property type="entry name" value="P-loop containing nucleoside triphosphate hydrolases"/>
    <property type="match status" value="1"/>
</dbReference>
<dbReference type="InterPro" id="IPR007111">
    <property type="entry name" value="NACHT_NTPase"/>
</dbReference>
<name>A0A8B7NQR8_HYAAZ</name>
<evidence type="ECO:0000256" key="1">
    <source>
        <dbReference type="SAM" id="MobiDB-lite"/>
    </source>
</evidence>
<dbReference type="RefSeq" id="XP_018015426.1">
    <property type="nucleotide sequence ID" value="XM_018159937.2"/>
</dbReference>
<dbReference type="PANTHER" id="PTHR46312:SF2">
    <property type="entry name" value="NUCLEOTIDE-BINDING OLIGOMERIZATION DOMAIN-CONTAINING PROTEIN 2-LIKE"/>
    <property type="match status" value="1"/>
</dbReference>
<accession>A0A8B7NQR8</accession>
<dbReference type="AlphaFoldDB" id="A0A8B7NQR8"/>
<organism evidence="3 4">
    <name type="scientific">Hyalella azteca</name>
    <name type="common">Amphipod</name>
    <dbReference type="NCBI Taxonomy" id="294128"/>
    <lineage>
        <taxon>Eukaryota</taxon>
        <taxon>Metazoa</taxon>
        <taxon>Ecdysozoa</taxon>
        <taxon>Arthropoda</taxon>
        <taxon>Crustacea</taxon>
        <taxon>Multicrustacea</taxon>
        <taxon>Malacostraca</taxon>
        <taxon>Eumalacostraca</taxon>
        <taxon>Peracarida</taxon>
        <taxon>Amphipoda</taxon>
        <taxon>Senticaudata</taxon>
        <taxon>Talitrida</taxon>
        <taxon>Talitroidea</taxon>
        <taxon>Hyalellidae</taxon>
        <taxon>Hyalella</taxon>
    </lineage>
</organism>
<dbReference type="Pfam" id="PF05729">
    <property type="entry name" value="NACHT"/>
    <property type="match status" value="1"/>
</dbReference>
<dbReference type="PANTHER" id="PTHR46312">
    <property type="entry name" value="NACHT DOMAIN-CONTAINING PROTEIN"/>
    <property type="match status" value="1"/>
</dbReference>
<dbReference type="KEGG" id="hazt:108672291"/>
<dbReference type="Gene3D" id="3.40.50.300">
    <property type="entry name" value="P-loop containing nucleotide triphosphate hydrolases"/>
    <property type="match status" value="1"/>
</dbReference>
<evidence type="ECO:0000313" key="4">
    <source>
        <dbReference type="RefSeq" id="XP_018015426.1"/>
    </source>
</evidence>
<evidence type="ECO:0000313" key="3">
    <source>
        <dbReference type="Proteomes" id="UP000694843"/>
    </source>
</evidence>
<feature type="compositionally biased region" description="Basic and acidic residues" evidence="1">
    <location>
        <begin position="927"/>
        <end position="954"/>
    </location>
</feature>
<dbReference type="GeneID" id="108672291"/>
<proteinExistence type="predicted"/>
<evidence type="ECO:0000259" key="2">
    <source>
        <dbReference type="PROSITE" id="PS50837"/>
    </source>
</evidence>
<sequence>MAEGGRSKKYEYYEMVSDLYVNPRYLRSIIEKESTNKKDNETYREYVERLRGRKFEDEEWENSCGISSKILETEVNTDQLDVTHLICLFENIFKEVHKDDVGDFPSNLLEKLRDVKIKRDRFFDNTAAAEDSINLGTLKTALSEVLKDVENFYSPLDDGQGQNQNYERRIFLDEERIKNFHSMLDPSNQQLRENIKNLVENAILQEELTSERDTVNSCAVFHGFDLLVKERNDERVPENTKIANEKILENSVKFVVVEGIAGSGKTTFLKNIILQFFNRPHTIVENLDHFDQLILFDLRERTAKTLSDVVKQLFGDLCGEQEKENVLEAILRRKVIFVLDSFDDVNTDSYKIVKEIIARSWRTGSRVLITTRPHCKERLKKLLSKNDVSSIVYGINPISKLEDQVEFLKMYENSSNEANQAGVAMIEKFKSLEPEVRTLFTEPVNLMLFRLFHLHFPEKILSWHKSMGIAYFIFGLYRKIAVSKLQTPNSPEGENMLDEMFKIIGRVALELLHDNFVTFSEDKYQEIKTSCRIQGVNEEAENIILGVVLKKHRTVAENAPQFFEFRHKIIQETFAAHYIVERIFDEQYSPLNSIIDKVARETRLNPDYPLADASHGNRTSSKHRFPRNLLRETLQYVVLELNRRSPSRFQQRWPELQEALRDAGIENAFDWQDCLRLCAGVKLVAEIAALKRKDEDTWFVNKGLEVAAIAAMLQYVQPKSIHLTMRSEDLDLTQWKKLVRRRKGDILLVLNEHEGDEYKTHDDLLQPLNESKIRIVRFDGCVSHPDSVTALASKAHEAEINIRMADPLDLRALSGKYKKLNVRTRQLPSDATPMPLPDTPAPSLQVDGADERFKGAVAHTITLLAPQNKRFLTLKLQPSKVEWRSTLRELHALGIRTEEDDRTRVPGIRTEEDDRTRVPGITTEEDDRTRVPGIRTEEVDRTQAHGPRTQEGDRTRLEETKLSGLINIYIREELPEKVEVIKVEDKHD</sequence>
<reference evidence="4" key="1">
    <citation type="submission" date="2025-08" db="UniProtKB">
        <authorList>
            <consortium name="RefSeq"/>
        </authorList>
    </citation>
    <scope>IDENTIFICATION</scope>
    <source>
        <tissue evidence="4">Whole organism</tissue>
    </source>
</reference>
<keyword evidence="3" id="KW-1185">Reference proteome</keyword>
<dbReference type="Proteomes" id="UP000694843">
    <property type="component" value="Unplaced"/>
</dbReference>